<feature type="domain" description="Reverse transcriptase Ty1/copia-type" evidence="1">
    <location>
        <begin position="2"/>
        <end position="104"/>
    </location>
</feature>
<dbReference type="InterPro" id="IPR013103">
    <property type="entry name" value="RVT_2"/>
</dbReference>
<reference evidence="2" key="1">
    <citation type="submission" date="2024-01" db="EMBL/GenBank/DDBJ databases">
        <authorList>
            <person name="Webb A."/>
        </authorList>
    </citation>
    <scope>NUCLEOTIDE SEQUENCE</scope>
    <source>
        <strain evidence="2">Pm1</strain>
    </source>
</reference>
<dbReference type="AlphaFoldDB" id="A0AAV1V6E9"/>
<dbReference type="InterPro" id="IPR043502">
    <property type="entry name" value="DNA/RNA_pol_sf"/>
</dbReference>
<evidence type="ECO:0000313" key="3">
    <source>
        <dbReference type="Proteomes" id="UP001162060"/>
    </source>
</evidence>
<dbReference type="Proteomes" id="UP001162060">
    <property type="component" value="Unassembled WGS sequence"/>
</dbReference>
<comment type="caution">
    <text evidence="2">The sequence shown here is derived from an EMBL/GenBank/DDBJ whole genome shotgun (WGS) entry which is preliminary data.</text>
</comment>
<protein>
    <recommendedName>
        <fullName evidence="1">Reverse transcriptase Ty1/copia-type domain-containing protein</fullName>
    </recommendedName>
</protein>
<name>A0AAV1V6E9_9STRA</name>
<evidence type="ECO:0000259" key="1">
    <source>
        <dbReference type="Pfam" id="PF07727"/>
    </source>
</evidence>
<accession>A0AAV1V6E9</accession>
<organism evidence="2 3">
    <name type="scientific">Peronospora matthiolae</name>
    <dbReference type="NCBI Taxonomy" id="2874970"/>
    <lineage>
        <taxon>Eukaryota</taxon>
        <taxon>Sar</taxon>
        <taxon>Stramenopiles</taxon>
        <taxon>Oomycota</taxon>
        <taxon>Peronosporomycetes</taxon>
        <taxon>Peronosporales</taxon>
        <taxon>Peronosporaceae</taxon>
        <taxon>Peronospora</taxon>
    </lineage>
</organism>
<dbReference type="PANTHER" id="PTHR11439">
    <property type="entry name" value="GAG-POL-RELATED RETROTRANSPOSON"/>
    <property type="match status" value="1"/>
</dbReference>
<dbReference type="Pfam" id="PF07727">
    <property type="entry name" value="RVT_2"/>
    <property type="match status" value="1"/>
</dbReference>
<gene>
    <name evidence="2" type="ORF">PM001_LOCUS27651</name>
</gene>
<sequence>MSLGFSQCYTDSCLYIKTETDGKTLVGIYVDDVLATGTDVNKVNDLFVDMQVIELKDLGVVTKFLGIAFNYSAKTGWALDQENTIDEMLDKFGLKDSAAVRVPICGEDRDEEITLLPSGRSGSPQRPTVQTFQSLVGSLLWIARCTRPDIAFAVHRVTRRLHAPNEGDWRLAKKIAKYLKDTKGLKFIMHERKDAIKDDGVLVEAYSDADYAADKTDRKSVSGGVMMVAGMVVGWLCKKQKCVALSTMEAEFPGSILHVDNQAAIAQIKGEDASGRAKHIDVRFKFVKDLETKKMLKVQYCESKSMRADILTKTLPAPRLSQLRGLVMLSG</sequence>
<dbReference type="SUPFAM" id="SSF56672">
    <property type="entry name" value="DNA/RNA polymerases"/>
    <property type="match status" value="1"/>
</dbReference>
<proteinExistence type="predicted"/>
<dbReference type="CDD" id="cd09272">
    <property type="entry name" value="RNase_HI_RT_Ty1"/>
    <property type="match status" value="1"/>
</dbReference>
<dbReference type="EMBL" id="CAKLBY020000275">
    <property type="protein sequence ID" value="CAK7942501.1"/>
    <property type="molecule type" value="Genomic_DNA"/>
</dbReference>
<dbReference type="PANTHER" id="PTHR11439:SF440">
    <property type="entry name" value="INTEGRASE CATALYTIC DOMAIN-CONTAINING PROTEIN"/>
    <property type="match status" value="1"/>
</dbReference>
<evidence type="ECO:0000313" key="2">
    <source>
        <dbReference type="EMBL" id="CAK7942501.1"/>
    </source>
</evidence>